<feature type="domain" description="Peptidase M28" evidence="2">
    <location>
        <begin position="94"/>
        <end position="294"/>
    </location>
</feature>
<dbReference type="PANTHER" id="PTHR12147">
    <property type="entry name" value="METALLOPEPTIDASE M28 FAMILY MEMBER"/>
    <property type="match status" value="1"/>
</dbReference>
<dbReference type="InterPro" id="IPR045175">
    <property type="entry name" value="M28_fam"/>
</dbReference>
<dbReference type="RefSeq" id="WP_074225809.1">
    <property type="nucleotide sequence ID" value="NZ_FSRC01000002.1"/>
</dbReference>
<dbReference type="GO" id="GO:0006508">
    <property type="term" value="P:proteolysis"/>
    <property type="evidence" value="ECO:0007669"/>
    <property type="project" value="InterPro"/>
</dbReference>
<keyword evidence="1" id="KW-0732">Signal</keyword>
<sequence>MQINLKSFLSFLFILIAFYSKAQQVDKKSLLDNIEYLSSDDFKGRKTGSPENLKARNFIIEKFKSIGLETHYLQFQQKFSFESRRSNDRLDGANVVGFVAGSESRKLIVITAHFDHVGVGSPIDGDSIFNGADDNASGTAALIALAEYFKKNRPKHSMIFAALDGEEMGLQGARALVRDFPFPLETIELNINMDMISRNNQGELYASGTYQNPDLKPILEKASSGLTPTLVFGHDLPDTGRDDWSKSSDHGAFLEKGVPHIYFGVEDHPDYHKPSDDFKNIQPDFYYEAVNLILKCTLALDRELLKE</sequence>
<evidence type="ECO:0000256" key="1">
    <source>
        <dbReference type="SAM" id="SignalP"/>
    </source>
</evidence>
<protein>
    <submittedName>
        <fullName evidence="3">Peptidase family M28</fullName>
    </submittedName>
</protein>
<dbReference type="Proteomes" id="UP000185221">
    <property type="component" value="Unassembled WGS sequence"/>
</dbReference>
<dbReference type="PANTHER" id="PTHR12147:SF26">
    <property type="entry name" value="PEPTIDASE M28 DOMAIN-CONTAINING PROTEIN"/>
    <property type="match status" value="1"/>
</dbReference>
<dbReference type="SUPFAM" id="SSF53187">
    <property type="entry name" value="Zn-dependent exopeptidases"/>
    <property type="match status" value="1"/>
</dbReference>
<keyword evidence="4" id="KW-1185">Reference proteome</keyword>
<reference evidence="4" key="1">
    <citation type="submission" date="2016-11" db="EMBL/GenBank/DDBJ databases">
        <authorList>
            <person name="Varghese N."/>
            <person name="Submissions S."/>
        </authorList>
    </citation>
    <scope>NUCLEOTIDE SEQUENCE [LARGE SCALE GENOMIC DNA]</scope>
    <source>
        <strain evidence="4">DSM 15292</strain>
    </source>
</reference>
<evidence type="ECO:0000259" key="2">
    <source>
        <dbReference type="Pfam" id="PF04389"/>
    </source>
</evidence>
<evidence type="ECO:0000313" key="4">
    <source>
        <dbReference type="Proteomes" id="UP000185221"/>
    </source>
</evidence>
<feature type="chain" id="PRO_5013156272" evidence="1">
    <location>
        <begin position="23"/>
        <end position="307"/>
    </location>
</feature>
<dbReference type="Pfam" id="PF04389">
    <property type="entry name" value="Peptidase_M28"/>
    <property type="match status" value="1"/>
</dbReference>
<dbReference type="GO" id="GO:0008235">
    <property type="term" value="F:metalloexopeptidase activity"/>
    <property type="evidence" value="ECO:0007669"/>
    <property type="project" value="InterPro"/>
</dbReference>
<dbReference type="EMBL" id="FSRC01000002">
    <property type="protein sequence ID" value="SIO03645.1"/>
    <property type="molecule type" value="Genomic_DNA"/>
</dbReference>
<feature type="signal peptide" evidence="1">
    <location>
        <begin position="1"/>
        <end position="22"/>
    </location>
</feature>
<dbReference type="AlphaFoldDB" id="A0A1N6G7Z4"/>
<dbReference type="InterPro" id="IPR007484">
    <property type="entry name" value="Peptidase_M28"/>
</dbReference>
<gene>
    <name evidence="3" type="ORF">SAMN05444394_3038</name>
</gene>
<name>A0A1N6G7Z4_9BACT</name>
<evidence type="ECO:0000313" key="3">
    <source>
        <dbReference type="EMBL" id="SIO03645.1"/>
    </source>
</evidence>
<proteinExistence type="predicted"/>
<dbReference type="OrthoDB" id="1521787at2"/>
<dbReference type="STRING" id="226505.SAMN05444394_3038"/>
<accession>A0A1N6G7Z4</accession>
<organism evidence="3 4">
    <name type="scientific">Algoriphagus halophilus</name>
    <dbReference type="NCBI Taxonomy" id="226505"/>
    <lineage>
        <taxon>Bacteria</taxon>
        <taxon>Pseudomonadati</taxon>
        <taxon>Bacteroidota</taxon>
        <taxon>Cytophagia</taxon>
        <taxon>Cytophagales</taxon>
        <taxon>Cyclobacteriaceae</taxon>
        <taxon>Algoriphagus</taxon>
    </lineage>
</organism>
<dbReference type="Gene3D" id="3.40.630.10">
    <property type="entry name" value="Zn peptidases"/>
    <property type="match status" value="1"/>
</dbReference>